<sequence>MVQEKVRFQPFSSEPIRLVDEQGRWIAPFEHGLPPEQLRRFYRDMLAARLLDEKLVILIRTGKTSFIAPHAGHEAAQVGIAHALRKGHDWLFPYYRDMGLVLALGVPLVEIFGQTLGNAADPAKGRQMPSHPGSKALNVFTVCSAIASHIPPATGAALSMKLRRTGQVAVCTFGDGATSEGDWHAGINFAAVQQAPAVFVCENNRYAISVNISKQTASENIAIKAQAYGMPGYYVDGLDVLASYFVMQEAIERARAGQGPSLVELVVHRFGAHSSADDDSRYRSREELAAERQQDPLLRYQRFLEQQGLWDARWANELRLEISKALEAALQEALQAGEPDPLEMFDDVYAARPWHLEEQRRLVAEELQS</sequence>
<dbReference type="InterPro" id="IPR050771">
    <property type="entry name" value="Alpha-ketoacid_DH_E1_comp"/>
</dbReference>
<comment type="similarity">
    <text evidence="4">Belongs to the BCKDHA family.</text>
</comment>
<keyword evidence="3 4" id="KW-0786">Thiamine pyrophosphate</keyword>
<dbReference type="RefSeq" id="WP_119361428.1">
    <property type="nucleotide sequence ID" value="NZ_JBHSXZ010000004.1"/>
</dbReference>
<dbReference type="OrthoDB" id="9766715at2"/>
<dbReference type="AlphaFoldDB" id="A0A399E6M0"/>
<name>A0A399E6M0_9DEIN</name>
<dbReference type="EMBL" id="QWKX01000005">
    <property type="protein sequence ID" value="RIH79536.1"/>
    <property type="molecule type" value="Genomic_DNA"/>
</dbReference>
<evidence type="ECO:0000256" key="2">
    <source>
        <dbReference type="ARBA" id="ARBA00023002"/>
    </source>
</evidence>
<dbReference type="InterPro" id="IPR001017">
    <property type="entry name" value="DH_E1"/>
</dbReference>
<dbReference type="CDD" id="cd02000">
    <property type="entry name" value="TPP_E1_PDC_ADC_BCADC"/>
    <property type="match status" value="1"/>
</dbReference>
<comment type="catalytic activity">
    <reaction evidence="4">
        <text>N(6)-[(R)-lipoyl]-L-lysyl-[protein] + 3-methyl-2-oxobutanoate + H(+) = N(6)-[(R)-S(8)-2-methylpropanoyldihydrolipoyl]-L-lysyl-[protein] + CO2</text>
        <dbReference type="Rhea" id="RHEA:13457"/>
        <dbReference type="Rhea" id="RHEA-COMP:10474"/>
        <dbReference type="Rhea" id="RHEA-COMP:10497"/>
        <dbReference type="ChEBI" id="CHEBI:11851"/>
        <dbReference type="ChEBI" id="CHEBI:15378"/>
        <dbReference type="ChEBI" id="CHEBI:16526"/>
        <dbReference type="ChEBI" id="CHEBI:83099"/>
        <dbReference type="ChEBI" id="CHEBI:83142"/>
        <dbReference type="EC" id="1.2.4.4"/>
    </reaction>
</comment>
<protein>
    <recommendedName>
        <fullName evidence="4">2-oxoisovalerate dehydrogenase subunit alpha</fullName>
        <ecNumber evidence="4">1.2.4.4</ecNumber>
    </recommendedName>
    <alternativeName>
        <fullName evidence="4">Branched-chain alpha-keto acid dehydrogenase E1 component alpha chain</fullName>
    </alternativeName>
</protein>
<dbReference type="Proteomes" id="UP000266089">
    <property type="component" value="Unassembled WGS sequence"/>
</dbReference>
<evidence type="ECO:0000313" key="7">
    <source>
        <dbReference type="Proteomes" id="UP000266089"/>
    </source>
</evidence>
<dbReference type="SUPFAM" id="SSF52518">
    <property type="entry name" value="Thiamin diphosphate-binding fold (THDP-binding)"/>
    <property type="match status" value="1"/>
</dbReference>
<evidence type="ECO:0000259" key="5">
    <source>
        <dbReference type="Pfam" id="PF00676"/>
    </source>
</evidence>
<dbReference type="GO" id="GO:0009083">
    <property type="term" value="P:branched-chain amino acid catabolic process"/>
    <property type="evidence" value="ECO:0007669"/>
    <property type="project" value="TreeGrafter"/>
</dbReference>
<dbReference type="InterPro" id="IPR029061">
    <property type="entry name" value="THDP-binding"/>
</dbReference>
<evidence type="ECO:0000256" key="1">
    <source>
        <dbReference type="ARBA" id="ARBA00001964"/>
    </source>
</evidence>
<dbReference type="GO" id="GO:0003863">
    <property type="term" value="F:branched-chain 2-oxo acid dehydrogenase activity"/>
    <property type="evidence" value="ECO:0007669"/>
    <property type="project" value="UniProtKB-EC"/>
</dbReference>
<comment type="function">
    <text evidence="4">The branched-chain alpha-keto dehydrogenase complex catalyzes the overall conversion of alpha-keto acids to acyl-CoA and CO(2). It contains multiple copies of three enzymatic components: branched-chain alpha-keto acid decarboxylase (E1), lipoamide acyltransferase (E2) and lipoamide dehydrogenase (E3).</text>
</comment>
<reference evidence="6 7" key="1">
    <citation type="submission" date="2018-08" db="EMBL/GenBank/DDBJ databases">
        <title>Meiothermus cateniformans JCM 15151 genome sequencing project.</title>
        <authorList>
            <person name="Da Costa M.S."/>
            <person name="Albuquerque L."/>
            <person name="Raposo P."/>
            <person name="Froufe H.J.C."/>
            <person name="Barroso C.S."/>
            <person name="Egas C."/>
        </authorList>
    </citation>
    <scope>NUCLEOTIDE SEQUENCE [LARGE SCALE GENOMIC DNA]</scope>
    <source>
        <strain evidence="6 7">JCM 15151</strain>
    </source>
</reference>
<dbReference type="PANTHER" id="PTHR43380:SF1">
    <property type="entry name" value="2-OXOISOVALERATE DEHYDROGENASE SUBUNIT ALPHA, MITOCHONDRIAL"/>
    <property type="match status" value="1"/>
</dbReference>
<gene>
    <name evidence="6" type="ORF">Mcate_00359</name>
</gene>
<keyword evidence="2 4" id="KW-0560">Oxidoreductase</keyword>
<evidence type="ECO:0000313" key="6">
    <source>
        <dbReference type="EMBL" id="RIH79536.1"/>
    </source>
</evidence>
<organism evidence="6 7">
    <name type="scientific">Meiothermus taiwanensis</name>
    <dbReference type="NCBI Taxonomy" id="172827"/>
    <lineage>
        <taxon>Bacteria</taxon>
        <taxon>Thermotogati</taxon>
        <taxon>Deinococcota</taxon>
        <taxon>Deinococci</taxon>
        <taxon>Thermales</taxon>
        <taxon>Thermaceae</taxon>
        <taxon>Meiothermus</taxon>
    </lineage>
</organism>
<comment type="caution">
    <text evidence="6">The sequence shown here is derived from an EMBL/GenBank/DDBJ whole genome shotgun (WGS) entry which is preliminary data.</text>
</comment>
<dbReference type="Pfam" id="PF00676">
    <property type="entry name" value="E1_dh"/>
    <property type="match status" value="1"/>
</dbReference>
<feature type="domain" description="Dehydrogenase E1 component" evidence="5">
    <location>
        <begin position="43"/>
        <end position="341"/>
    </location>
</feature>
<comment type="cofactor">
    <cofactor evidence="1 4">
        <name>thiamine diphosphate</name>
        <dbReference type="ChEBI" id="CHEBI:58937"/>
    </cofactor>
</comment>
<accession>A0A399E6M0</accession>
<dbReference type="EC" id="1.2.4.4" evidence="4"/>
<evidence type="ECO:0000256" key="4">
    <source>
        <dbReference type="RuleBase" id="RU365014"/>
    </source>
</evidence>
<dbReference type="Gene3D" id="3.40.50.970">
    <property type="match status" value="1"/>
</dbReference>
<dbReference type="PANTHER" id="PTHR43380">
    <property type="entry name" value="2-OXOISOVALERATE DEHYDROGENASE SUBUNIT ALPHA, MITOCHONDRIAL"/>
    <property type="match status" value="1"/>
</dbReference>
<proteinExistence type="inferred from homology"/>
<evidence type="ECO:0000256" key="3">
    <source>
        <dbReference type="ARBA" id="ARBA00023052"/>
    </source>
</evidence>